<keyword evidence="4" id="KW-1185">Reference proteome</keyword>
<feature type="transmembrane region" description="Helical" evidence="2">
    <location>
        <begin position="186"/>
        <end position="204"/>
    </location>
</feature>
<dbReference type="Proteomes" id="UP000813461">
    <property type="component" value="Unassembled WGS sequence"/>
</dbReference>
<proteinExistence type="predicted"/>
<feature type="compositionally biased region" description="Basic and acidic residues" evidence="1">
    <location>
        <begin position="136"/>
        <end position="147"/>
    </location>
</feature>
<accession>A0A8K0VS45</accession>
<evidence type="ECO:0000256" key="2">
    <source>
        <dbReference type="SAM" id="Phobius"/>
    </source>
</evidence>
<gene>
    <name evidence="3" type="ORF">FB567DRAFT_612841</name>
</gene>
<dbReference type="EMBL" id="JAGMVJ010000026">
    <property type="protein sequence ID" value="KAH7070848.1"/>
    <property type="molecule type" value="Genomic_DNA"/>
</dbReference>
<reference evidence="3" key="1">
    <citation type="journal article" date="2021" name="Nat. Commun.">
        <title>Genetic determinants of endophytism in the Arabidopsis root mycobiome.</title>
        <authorList>
            <person name="Mesny F."/>
            <person name="Miyauchi S."/>
            <person name="Thiergart T."/>
            <person name="Pickel B."/>
            <person name="Atanasova L."/>
            <person name="Karlsson M."/>
            <person name="Huettel B."/>
            <person name="Barry K.W."/>
            <person name="Haridas S."/>
            <person name="Chen C."/>
            <person name="Bauer D."/>
            <person name="Andreopoulos W."/>
            <person name="Pangilinan J."/>
            <person name="LaButti K."/>
            <person name="Riley R."/>
            <person name="Lipzen A."/>
            <person name="Clum A."/>
            <person name="Drula E."/>
            <person name="Henrissat B."/>
            <person name="Kohler A."/>
            <person name="Grigoriev I.V."/>
            <person name="Martin F.M."/>
            <person name="Hacquard S."/>
        </authorList>
    </citation>
    <scope>NUCLEOTIDE SEQUENCE</scope>
    <source>
        <strain evidence="3">MPI-SDFR-AT-0120</strain>
    </source>
</reference>
<organism evidence="3 4">
    <name type="scientific">Paraphoma chrysanthemicola</name>
    <dbReference type="NCBI Taxonomy" id="798071"/>
    <lineage>
        <taxon>Eukaryota</taxon>
        <taxon>Fungi</taxon>
        <taxon>Dikarya</taxon>
        <taxon>Ascomycota</taxon>
        <taxon>Pezizomycotina</taxon>
        <taxon>Dothideomycetes</taxon>
        <taxon>Pleosporomycetidae</taxon>
        <taxon>Pleosporales</taxon>
        <taxon>Pleosporineae</taxon>
        <taxon>Phaeosphaeriaceae</taxon>
        <taxon>Paraphoma</taxon>
    </lineage>
</organism>
<name>A0A8K0VS45_9PLEO</name>
<keyword evidence="2" id="KW-0472">Membrane</keyword>
<feature type="compositionally biased region" description="Basic residues" evidence="1">
    <location>
        <begin position="84"/>
        <end position="96"/>
    </location>
</feature>
<protein>
    <submittedName>
        <fullName evidence="3">Uncharacterized protein</fullName>
    </submittedName>
</protein>
<keyword evidence="2" id="KW-1133">Transmembrane helix</keyword>
<sequence length="268" mass="29485">MTYRRQLHTAARATQLTMVATRTKDYADSTPTPPPDLSEPPRAARPPRESRPIPAQEEAPGPDDGQPTAKPGLLLHEPTLAQNGRRHRDAQQRRHPPPAAQMFDPGPQRPQHPHRAPIQNDQADAPPAAPVAVLARPDDDPHDDPHPAARAQPNQGPMRPDPHPPRARWRLMPSANAVLAFLRRHGLAVGIVVLVLTMAGLYILNPATFWRWLLCAFVLLKVFPGMTPWLEQVPPPIWTPAQPVVAVGAVCEEVFTCMGACTFKSSCR</sequence>
<feature type="compositionally biased region" description="Low complexity" evidence="1">
    <location>
        <begin position="121"/>
        <end position="135"/>
    </location>
</feature>
<evidence type="ECO:0000256" key="1">
    <source>
        <dbReference type="SAM" id="MobiDB-lite"/>
    </source>
</evidence>
<keyword evidence="2" id="KW-0812">Transmembrane</keyword>
<comment type="caution">
    <text evidence="3">The sequence shown here is derived from an EMBL/GenBank/DDBJ whole genome shotgun (WGS) entry which is preliminary data.</text>
</comment>
<feature type="region of interest" description="Disordered" evidence="1">
    <location>
        <begin position="1"/>
        <end position="167"/>
    </location>
</feature>
<evidence type="ECO:0000313" key="3">
    <source>
        <dbReference type="EMBL" id="KAH7070848.1"/>
    </source>
</evidence>
<evidence type="ECO:0000313" key="4">
    <source>
        <dbReference type="Proteomes" id="UP000813461"/>
    </source>
</evidence>
<dbReference type="AlphaFoldDB" id="A0A8K0VS45"/>
<dbReference type="OrthoDB" id="10515487at2759"/>